<dbReference type="Pfam" id="PF14279">
    <property type="entry name" value="HNH_5"/>
    <property type="match status" value="1"/>
</dbReference>
<dbReference type="InterPro" id="IPR029471">
    <property type="entry name" value="HNH_5"/>
</dbReference>
<dbReference type="Gene3D" id="1.10.30.50">
    <property type="match status" value="1"/>
</dbReference>
<dbReference type="PANTHER" id="PTHR33877">
    <property type="entry name" value="SLL1193 PROTEIN"/>
    <property type="match status" value="1"/>
</dbReference>
<feature type="domain" description="HNH nuclease" evidence="1">
    <location>
        <begin position="78"/>
        <end position="131"/>
    </location>
</feature>
<protein>
    <submittedName>
        <fullName evidence="2">Restriction endonuclease</fullName>
    </submittedName>
</protein>
<name>A0A1Y0I7N3_9GAMM</name>
<keyword evidence="2" id="KW-0378">Hydrolase</keyword>
<keyword evidence="3" id="KW-1185">Reference proteome</keyword>
<evidence type="ECO:0000313" key="2">
    <source>
        <dbReference type="EMBL" id="ARU55454.1"/>
    </source>
</evidence>
<dbReference type="SMART" id="SM00507">
    <property type="entry name" value="HNHc"/>
    <property type="match status" value="1"/>
</dbReference>
<dbReference type="InterPro" id="IPR003615">
    <property type="entry name" value="HNH_nuc"/>
</dbReference>
<organism evidence="2 3">
    <name type="scientific">Oleiphilus messinensis</name>
    <dbReference type="NCBI Taxonomy" id="141451"/>
    <lineage>
        <taxon>Bacteria</taxon>
        <taxon>Pseudomonadati</taxon>
        <taxon>Pseudomonadota</taxon>
        <taxon>Gammaproteobacteria</taxon>
        <taxon>Oceanospirillales</taxon>
        <taxon>Oleiphilaceae</taxon>
        <taxon>Oleiphilus</taxon>
    </lineage>
</organism>
<proteinExistence type="predicted"/>
<sequence>MNTPRILRVDKSGHPMEWLFPHEAATLICNDRVVWSTGMPIMELRGGKNATGNQSRLSLPAIVATTGCDKSHADIPPLTNRMLFRRDGCICMYCGKQFVFEMLSRDHIMPASRGGRDEWGNVITSCKRCNSFKSNRTPEEAGMALLAIPFVPSRHEYLYLANRHILADQMDFLKAGFGTQILQRIQ</sequence>
<dbReference type="InterPro" id="IPR052892">
    <property type="entry name" value="NA-targeting_endonuclease"/>
</dbReference>
<reference evidence="2 3" key="1">
    <citation type="submission" date="2017-05" db="EMBL/GenBank/DDBJ databases">
        <title>Genomic insights into alkan degradation activity of Oleiphilus messinensis.</title>
        <authorList>
            <person name="Kozyavkin S.A."/>
            <person name="Slesarev A.I."/>
            <person name="Golyshin P.N."/>
            <person name="Korzhenkov A."/>
            <person name="Golyshina O.N."/>
            <person name="Toshchakov S.V."/>
        </authorList>
    </citation>
    <scope>NUCLEOTIDE SEQUENCE [LARGE SCALE GENOMIC DNA]</scope>
    <source>
        <strain evidence="2 3">ME102</strain>
    </source>
</reference>
<accession>A0A1Y0I7N3</accession>
<dbReference type="CDD" id="cd00085">
    <property type="entry name" value="HNHc"/>
    <property type="match status" value="1"/>
</dbReference>
<evidence type="ECO:0000313" key="3">
    <source>
        <dbReference type="Proteomes" id="UP000196027"/>
    </source>
</evidence>
<dbReference type="PANTHER" id="PTHR33877:SF2">
    <property type="entry name" value="OS07G0170200 PROTEIN"/>
    <property type="match status" value="1"/>
</dbReference>
<dbReference type="OrthoDB" id="9802901at2"/>
<keyword evidence="2" id="KW-0255">Endonuclease</keyword>
<dbReference type="GO" id="GO:0004519">
    <property type="term" value="F:endonuclease activity"/>
    <property type="evidence" value="ECO:0007669"/>
    <property type="project" value="UniProtKB-KW"/>
</dbReference>
<dbReference type="KEGG" id="ome:OLMES_1377"/>
<dbReference type="Proteomes" id="UP000196027">
    <property type="component" value="Chromosome"/>
</dbReference>
<dbReference type="EMBL" id="CP021425">
    <property type="protein sequence ID" value="ARU55454.1"/>
    <property type="molecule type" value="Genomic_DNA"/>
</dbReference>
<dbReference type="AlphaFoldDB" id="A0A1Y0I7N3"/>
<gene>
    <name evidence="2" type="ORF">OLMES_1377</name>
</gene>
<evidence type="ECO:0000259" key="1">
    <source>
        <dbReference type="SMART" id="SM00507"/>
    </source>
</evidence>
<dbReference type="RefSeq" id="WP_087460565.1">
    <property type="nucleotide sequence ID" value="NZ_CP021425.1"/>
</dbReference>
<keyword evidence="2" id="KW-0540">Nuclease</keyword>